<dbReference type="InterPro" id="IPR010991">
    <property type="entry name" value="p53_tetrameristn"/>
</dbReference>
<keyword evidence="3" id="KW-0597">Phosphoprotein</keyword>
<dbReference type="InterPro" id="IPR036674">
    <property type="entry name" value="p53_tetramer_sf"/>
</dbReference>
<evidence type="ECO:0000256" key="5">
    <source>
        <dbReference type="ARBA" id="ARBA00023163"/>
    </source>
</evidence>
<dbReference type="GO" id="GO:0000981">
    <property type="term" value="F:DNA-binding transcription factor activity, RNA polymerase II-specific"/>
    <property type="evidence" value="ECO:0007669"/>
    <property type="project" value="TreeGrafter"/>
</dbReference>
<evidence type="ECO:0000256" key="9">
    <source>
        <dbReference type="SAM" id="MobiDB-lite"/>
    </source>
</evidence>
<dbReference type="InterPro" id="IPR012346">
    <property type="entry name" value="p53/RUNT-type_TF_DNA-bd_sf"/>
</dbReference>
<evidence type="ECO:0000313" key="12">
    <source>
        <dbReference type="Ensembl" id="ENSMZEP00005037754.1"/>
    </source>
</evidence>
<feature type="region of interest" description="Disordered" evidence="9">
    <location>
        <begin position="230"/>
        <end position="261"/>
    </location>
</feature>
<dbReference type="AlphaFoldDB" id="A0A3P9DTH1"/>
<evidence type="ECO:0000256" key="6">
    <source>
        <dbReference type="ARBA" id="ARBA00023242"/>
    </source>
</evidence>
<dbReference type="InterPro" id="IPR013872">
    <property type="entry name" value="p53_transactivation_domain"/>
</dbReference>
<proteinExistence type="predicted"/>
<comment type="subcellular location">
    <subcellularLocation>
        <location evidence="1">Nucleus</location>
    </subcellularLocation>
</comment>
<sequence>MDLARKDAGNYNLRIEIVEGIEGEELNLPFSQNSFKELWEQLPVTESLSVNDTMEMFQIINEQQLAENFGENLFELPNDILQKDGITPAASTVPVTTDYPGKCGFQLRFQKSGTAKSVTSTCQKLTNSDSSCLNRLYVFFAQDSGLQVLSLFNQNSLGQQQKKNQTIGTKEAKKRKSAPPPDTTSTKKSKCTSSAEGDDKEVFLLPVRGRERYEMLKKINDCLELLDKDSKSKSKVSVKHEVPVPSSGKRLLQRGERSDSD</sequence>
<keyword evidence="5" id="KW-0804">Transcription</keyword>
<name>A0A3P9DTH1_9CICH</name>
<accession>A0A3P9DTH1</accession>
<comment type="subunit">
    <text evidence="2">Binds DNA as a homotetramer.</text>
</comment>
<feature type="compositionally biased region" description="Basic and acidic residues" evidence="9">
    <location>
        <begin position="230"/>
        <end position="242"/>
    </location>
</feature>
<keyword evidence="6" id="KW-0539">Nucleus</keyword>
<organism evidence="12 13">
    <name type="scientific">Maylandia zebra</name>
    <name type="common">zebra mbuna</name>
    <dbReference type="NCBI Taxonomy" id="106582"/>
    <lineage>
        <taxon>Eukaryota</taxon>
        <taxon>Metazoa</taxon>
        <taxon>Chordata</taxon>
        <taxon>Craniata</taxon>
        <taxon>Vertebrata</taxon>
        <taxon>Euteleostomi</taxon>
        <taxon>Actinopterygii</taxon>
        <taxon>Neopterygii</taxon>
        <taxon>Teleostei</taxon>
        <taxon>Neoteleostei</taxon>
        <taxon>Acanthomorphata</taxon>
        <taxon>Ovalentaria</taxon>
        <taxon>Cichlomorphae</taxon>
        <taxon>Cichliformes</taxon>
        <taxon>Cichlidae</taxon>
        <taxon>African cichlids</taxon>
        <taxon>Pseudocrenilabrinae</taxon>
        <taxon>Haplochromini</taxon>
        <taxon>Maylandia</taxon>
        <taxon>Maylandia zebra complex</taxon>
    </lineage>
</organism>
<evidence type="ECO:0000256" key="8">
    <source>
        <dbReference type="PIRSR" id="PIRSR602117-3"/>
    </source>
</evidence>
<evidence type="ECO:0000256" key="3">
    <source>
        <dbReference type="ARBA" id="ARBA00022553"/>
    </source>
</evidence>
<evidence type="ECO:0000313" key="13">
    <source>
        <dbReference type="Proteomes" id="UP000265160"/>
    </source>
</evidence>
<dbReference type="Ensembl" id="ENSMZET00005039074.1">
    <property type="protein sequence ID" value="ENSMZEP00005037754.1"/>
    <property type="gene ID" value="ENSMZEG00005028149.1"/>
</dbReference>
<feature type="domain" description="p53 tetramerisation" evidence="10">
    <location>
        <begin position="196"/>
        <end position="233"/>
    </location>
</feature>
<evidence type="ECO:0000256" key="7">
    <source>
        <dbReference type="ARBA" id="ARBA00045328"/>
    </source>
</evidence>
<feature type="compositionally biased region" description="Polar residues" evidence="9">
    <location>
        <begin position="159"/>
        <end position="168"/>
    </location>
</feature>
<reference evidence="12" key="2">
    <citation type="submission" date="2025-09" db="UniProtKB">
        <authorList>
            <consortium name="Ensembl"/>
        </authorList>
    </citation>
    <scope>IDENTIFICATION</scope>
</reference>
<dbReference type="PANTHER" id="PTHR11447:SF16">
    <property type="entry name" value="P53 PROTEIN LONG FORM VARIANT 1"/>
    <property type="match status" value="1"/>
</dbReference>
<dbReference type="GO" id="GO:0006915">
    <property type="term" value="P:apoptotic process"/>
    <property type="evidence" value="ECO:0007669"/>
    <property type="project" value="InterPro"/>
</dbReference>
<dbReference type="SUPFAM" id="SSF47719">
    <property type="entry name" value="p53 tetramerization domain"/>
    <property type="match status" value="1"/>
</dbReference>
<evidence type="ECO:0000256" key="1">
    <source>
        <dbReference type="ARBA" id="ARBA00004123"/>
    </source>
</evidence>
<dbReference type="InterPro" id="IPR008967">
    <property type="entry name" value="p53-like_TF_DNA-bd_sf"/>
</dbReference>
<dbReference type="Pfam" id="PF08563">
    <property type="entry name" value="P53_TAD"/>
    <property type="match status" value="1"/>
</dbReference>
<dbReference type="Proteomes" id="UP000265160">
    <property type="component" value="Unplaced"/>
</dbReference>
<evidence type="ECO:0000256" key="4">
    <source>
        <dbReference type="ARBA" id="ARBA00023015"/>
    </source>
</evidence>
<feature type="compositionally biased region" description="Low complexity" evidence="9">
    <location>
        <begin position="183"/>
        <end position="194"/>
    </location>
</feature>
<evidence type="ECO:0000256" key="2">
    <source>
        <dbReference type="ARBA" id="ARBA00011393"/>
    </source>
</evidence>
<feature type="cross-link" description="Glycyl lysine isopeptide (Lys-Gly) (interchain with G-Cter in ubiquitin)" evidence="8">
    <location>
        <position position="162"/>
    </location>
</feature>
<dbReference type="Gene3D" id="4.10.170.10">
    <property type="entry name" value="p53-like tetramerisation domain"/>
    <property type="match status" value="1"/>
</dbReference>
<evidence type="ECO:0000259" key="10">
    <source>
        <dbReference type="Pfam" id="PF07710"/>
    </source>
</evidence>
<dbReference type="Pfam" id="PF07710">
    <property type="entry name" value="P53_tetramer"/>
    <property type="match status" value="1"/>
</dbReference>
<evidence type="ECO:0000259" key="11">
    <source>
        <dbReference type="Pfam" id="PF08563"/>
    </source>
</evidence>
<reference evidence="12" key="1">
    <citation type="submission" date="2025-08" db="UniProtKB">
        <authorList>
            <consortium name="Ensembl"/>
        </authorList>
    </citation>
    <scope>IDENTIFICATION</scope>
</reference>
<dbReference type="PANTHER" id="PTHR11447">
    <property type="entry name" value="CELLULAR TUMOR ANTIGEN P53"/>
    <property type="match status" value="1"/>
</dbReference>
<dbReference type="SUPFAM" id="SSF49417">
    <property type="entry name" value="p53-like transcription factors"/>
    <property type="match status" value="1"/>
</dbReference>
<dbReference type="Gene3D" id="2.60.40.720">
    <property type="match status" value="1"/>
</dbReference>
<protein>
    <submittedName>
        <fullName evidence="12">Uncharacterized protein</fullName>
    </submittedName>
</protein>
<feature type="domain" description="p53 transactivation" evidence="11">
    <location>
        <begin position="26"/>
        <end position="44"/>
    </location>
</feature>
<dbReference type="GO" id="GO:0051262">
    <property type="term" value="P:protein tetramerization"/>
    <property type="evidence" value="ECO:0007669"/>
    <property type="project" value="InterPro"/>
</dbReference>
<dbReference type="InterPro" id="IPR002117">
    <property type="entry name" value="p53_tumour_suppressor"/>
</dbReference>
<keyword evidence="13" id="KW-1185">Reference proteome</keyword>
<comment type="function">
    <text evidence="7">Multifunctional transcription factor that induces cell cycle arrest, DNA repair or apoptosis upon binding to its target DNA sequence. Acts as a tumor suppressor in many tumor types; induces growth arrest or apoptosis depending on the physiological circumstances and cell type. Negatively regulates cell division by controlling expression of a set of genes required for this process. One of the activated genes is an inhibitor of cyclin-dependent kinases. Apoptosis induction seems to be mediated either by stimulation of BAX and FAS antigen expression, or by repression of Bcl-2 expression.</text>
</comment>
<dbReference type="GO" id="GO:0005634">
    <property type="term" value="C:nucleus"/>
    <property type="evidence" value="ECO:0007669"/>
    <property type="project" value="UniProtKB-SubCell"/>
</dbReference>
<dbReference type="GO" id="GO:0000978">
    <property type="term" value="F:RNA polymerase II cis-regulatory region sequence-specific DNA binding"/>
    <property type="evidence" value="ECO:0007669"/>
    <property type="project" value="TreeGrafter"/>
</dbReference>
<feature type="region of interest" description="Disordered" evidence="9">
    <location>
        <begin position="159"/>
        <end position="194"/>
    </location>
</feature>
<keyword evidence="4" id="KW-0805">Transcription regulation</keyword>